<feature type="transmembrane region" description="Helical" evidence="1">
    <location>
        <begin position="63"/>
        <end position="85"/>
    </location>
</feature>
<gene>
    <name evidence="2" type="ORF">GCM10023198_17160</name>
</gene>
<keyword evidence="3" id="KW-1185">Reference proteome</keyword>
<dbReference type="RefSeq" id="WP_253874472.1">
    <property type="nucleotide sequence ID" value="NZ_BAABHM010000009.1"/>
</dbReference>
<keyword evidence="1" id="KW-0472">Membrane</keyword>
<accession>A0ABP8X063</accession>
<keyword evidence="1" id="KW-1133">Transmembrane helix</keyword>
<feature type="transmembrane region" description="Helical" evidence="1">
    <location>
        <begin position="29"/>
        <end position="51"/>
    </location>
</feature>
<keyword evidence="1" id="KW-0812">Transmembrane</keyword>
<reference evidence="3" key="1">
    <citation type="journal article" date="2019" name="Int. J. Syst. Evol. Microbiol.">
        <title>The Global Catalogue of Microorganisms (GCM) 10K type strain sequencing project: providing services to taxonomists for standard genome sequencing and annotation.</title>
        <authorList>
            <consortium name="The Broad Institute Genomics Platform"/>
            <consortium name="The Broad Institute Genome Sequencing Center for Infectious Disease"/>
            <person name="Wu L."/>
            <person name="Ma J."/>
        </authorList>
    </citation>
    <scope>NUCLEOTIDE SEQUENCE [LARGE SCALE GENOMIC DNA]</scope>
    <source>
        <strain evidence="3">JCM 17975</strain>
    </source>
</reference>
<evidence type="ECO:0000256" key="1">
    <source>
        <dbReference type="SAM" id="Phobius"/>
    </source>
</evidence>
<comment type="caution">
    <text evidence="2">The sequence shown here is derived from an EMBL/GenBank/DDBJ whole genome shotgun (WGS) entry which is preliminary data.</text>
</comment>
<organism evidence="2 3">
    <name type="scientific">Promicromonospora umidemergens</name>
    <dbReference type="NCBI Taxonomy" id="629679"/>
    <lineage>
        <taxon>Bacteria</taxon>
        <taxon>Bacillati</taxon>
        <taxon>Actinomycetota</taxon>
        <taxon>Actinomycetes</taxon>
        <taxon>Micrococcales</taxon>
        <taxon>Promicromonosporaceae</taxon>
        <taxon>Promicromonospora</taxon>
    </lineage>
</organism>
<proteinExistence type="predicted"/>
<name>A0ABP8X063_9MICO</name>
<sequence>MVTSDVKAQDPAGGGTRTLGRHLLDAYRAFGISVGIPGLVYGAFLGVLAVIDDSGSGEGWGILVAWFLGLLVALALSFVLHIVIARRLRLGWVHALTVVPLAIAGVWFAGAGAWPGSDRAVPTIVTALAAPAIVGLLTAPGLARRSRWLATGAAVLLLGLTTVADRAVIGVLHHADVRAQAAACPEITLLAPQQDSPWVPREIDCSEGSAQIALRPGYDRDQEVLVILDPPGSPFFEGEPLVHGAYVTVEGSDLLGVPQEEFVASLEPVTVDEFAQRACGVCQLFQHRVG</sequence>
<dbReference type="Proteomes" id="UP001500843">
    <property type="component" value="Unassembled WGS sequence"/>
</dbReference>
<protein>
    <submittedName>
        <fullName evidence="2">Uncharacterized protein</fullName>
    </submittedName>
</protein>
<dbReference type="EMBL" id="BAABHM010000009">
    <property type="protein sequence ID" value="GAA4697490.1"/>
    <property type="molecule type" value="Genomic_DNA"/>
</dbReference>
<evidence type="ECO:0000313" key="2">
    <source>
        <dbReference type="EMBL" id="GAA4697490.1"/>
    </source>
</evidence>
<evidence type="ECO:0000313" key="3">
    <source>
        <dbReference type="Proteomes" id="UP001500843"/>
    </source>
</evidence>
<feature type="transmembrane region" description="Helical" evidence="1">
    <location>
        <begin position="120"/>
        <end position="139"/>
    </location>
</feature>
<feature type="transmembrane region" description="Helical" evidence="1">
    <location>
        <begin position="92"/>
        <end position="114"/>
    </location>
</feature>